<evidence type="ECO:0000313" key="1">
    <source>
        <dbReference type="EMBL" id="KAJ4724897.1"/>
    </source>
</evidence>
<protein>
    <submittedName>
        <fullName evidence="1">Apoptosis-inducing factor</fullName>
    </submittedName>
</protein>
<dbReference type="Proteomes" id="UP001164539">
    <property type="component" value="Chromosome 2"/>
</dbReference>
<reference evidence="1 2" key="1">
    <citation type="journal article" date="2023" name="Science">
        <title>Complex scaffold remodeling in plant triterpene biosynthesis.</title>
        <authorList>
            <person name="De La Pena R."/>
            <person name="Hodgson H."/>
            <person name="Liu J.C."/>
            <person name="Stephenson M.J."/>
            <person name="Martin A.C."/>
            <person name="Owen C."/>
            <person name="Harkess A."/>
            <person name="Leebens-Mack J."/>
            <person name="Jimenez L.E."/>
            <person name="Osbourn A."/>
            <person name="Sattely E.S."/>
        </authorList>
    </citation>
    <scope>NUCLEOTIDE SEQUENCE [LARGE SCALE GENOMIC DNA]</scope>
    <source>
        <strain evidence="2">cv. JPN11</strain>
        <tissue evidence="1">Leaf</tissue>
    </source>
</reference>
<keyword evidence="2" id="KW-1185">Reference proteome</keyword>
<sequence length="367" mass="39942">MGKQQQESEGSRRKVVVIGGGIGGSFLAKSLQFIADVTLIDSKEYFEITWASLRAMVEPPFAERSVVYHKDYIVNGRIVTSDAINFTENEVLTEDGNRIAYDYLVIATGHKDPVPESRSERLDQFKTENQKIKSAQSILIVGGGPTGVELAGEIAVDFPDKKVTLVHKGSRLLEFIGPKAGHKTLDWLVAKNVDVKLGQTVDLNSISDGGGNTYVTSAGESIKADCHFLCTGKPVGSGWLKDTTLKNNLDSHGRLMVDENLRVKGQKNIFAIGDITDIAEIKQGYVAKKHASVVTNNLKILMSGGKEGKMETYRPQAAMAIVSLGRKEGVAQFPFMTTIGCIPGLIKSKDLFVGRTRKELGLQSKVN</sequence>
<organism evidence="1 2">
    <name type="scientific">Melia azedarach</name>
    <name type="common">Chinaberry tree</name>
    <dbReference type="NCBI Taxonomy" id="155640"/>
    <lineage>
        <taxon>Eukaryota</taxon>
        <taxon>Viridiplantae</taxon>
        <taxon>Streptophyta</taxon>
        <taxon>Embryophyta</taxon>
        <taxon>Tracheophyta</taxon>
        <taxon>Spermatophyta</taxon>
        <taxon>Magnoliopsida</taxon>
        <taxon>eudicotyledons</taxon>
        <taxon>Gunneridae</taxon>
        <taxon>Pentapetalae</taxon>
        <taxon>rosids</taxon>
        <taxon>malvids</taxon>
        <taxon>Sapindales</taxon>
        <taxon>Meliaceae</taxon>
        <taxon>Melia</taxon>
    </lineage>
</organism>
<proteinExistence type="predicted"/>
<gene>
    <name evidence="1" type="ORF">OWV82_003832</name>
</gene>
<accession>A0ACC1YMB3</accession>
<dbReference type="EMBL" id="CM051395">
    <property type="protein sequence ID" value="KAJ4724897.1"/>
    <property type="molecule type" value="Genomic_DNA"/>
</dbReference>
<name>A0ACC1YMB3_MELAZ</name>
<comment type="caution">
    <text evidence="1">The sequence shown here is derived from an EMBL/GenBank/DDBJ whole genome shotgun (WGS) entry which is preliminary data.</text>
</comment>
<evidence type="ECO:0000313" key="2">
    <source>
        <dbReference type="Proteomes" id="UP001164539"/>
    </source>
</evidence>